<keyword evidence="4" id="KW-1003">Cell membrane</keyword>
<feature type="domain" description="TonB C-terminal" evidence="12">
    <location>
        <begin position="233"/>
        <end position="325"/>
    </location>
</feature>
<dbReference type="PANTHER" id="PTHR33446">
    <property type="entry name" value="PROTEIN TONB-RELATED"/>
    <property type="match status" value="1"/>
</dbReference>
<reference evidence="14" key="1">
    <citation type="journal article" date="2019" name="Int. J. Syst. Evol. Microbiol.">
        <title>The Global Catalogue of Microorganisms (GCM) 10K type strain sequencing project: providing services to taxonomists for standard genome sequencing and annotation.</title>
        <authorList>
            <consortium name="The Broad Institute Genomics Platform"/>
            <consortium name="The Broad Institute Genome Sequencing Center for Infectious Disease"/>
            <person name="Wu L."/>
            <person name="Ma J."/>
        </authorList>
    </citation>
    <scope>NUCLEOTIDE SEQUENCE [LARGE SCALE GENOMIC DNA]</scope>
    <source>
        <strain evidence="14">JCM 17551</strain>
    </source>
</reference>
<keyword evidence="3" id="KW-0813">Transport</keyword>
<dbReference type="PANTHER" id="PTHR33446:SF2">
    <property type="entry name" value="PROTEIN TONB"/>
    <property type="match status" value="1"/>
</dbReference>
<dbReference type="RefSeq" id="WP_344800529.1">
    <property type="nucleotide sequence ID" value="NZ_BAABBN010000015.1"/>
</dbReference>
<keyword evidence="5" id="KW-0997">Cell inner membrane</keyword>
<evidence type="ECO:0000259" key="12">
    <source>
        <dbReference type="PROSITE" id="PS52015"/>
    </source>
</evidence>
<dbReference type="PROSITE" id="PS52015">
    <property type="entry name" value="TONB_CTD"/>
    <property type="match status" value="1"/>
</dbReference>
<dbReference type="Gene3D" id="3.30.1150.10">
    <property type="match status" value="1"/>
</dbReference>
<evidence type="ECO:0000256" key="4">
    <source>
        <dbReference type="ARBA" id="ARBA00022475"/>
    </source>
</evidence>
<evidence type="ECO:0000256" key="7">
    <source>
        <dbReference type="ARBA" id="ARBA00022927"/>
    </source>
</evidence>
<evidence type="ECO:0000256" key="9">
    <source>
        <dbReference type="ARBA" id="ARBA00023136"/>
    </source>
</evidence>
<dbReference type="InterPro" id="IPR051045">
    <property type="entry name" value="TonB-dependent_transducer"/>
</dbReference>
<protein>
    <recommendedName>
        <fullName evidence="12">TonB C-terminal domain-containing protein</fullName>
    </recommendedName>
</protein>
<evidence type="ECO:0000256" key="10">
    <source>
        <dbReference type="SAM" id="MobiDB-lite"/>
    </source>
</evidence>
<keyword evidence="9 11" id="KW-0472">Membrane</keyword>
<keyword evidence="8 11" id="KW-1133">Transmembrane helix</keyword>
<comment type="subcellular location">
    <subcellularLocation>
        <location evidence="1">Cell inner membrane</location>
        <topology evidence="1">Single-pass membrane protein</topology>
        <orientation evidence="1">Periplasmic side</orientation>
    </subcellularLocation>
</comment>
<dbReference type="Proteomes" id="UP001501565">
    <property type="component" value="Unassembled WGS sequence"/>
</dbReference>
<evidence type="ECO:0000256" key="11">
    <source>
        <dbReference type="SAM" id="Phobius"/>
    </source>
</evidence>
<feature type="compositionally biased region" description="Polar residues" evidence="10">
    <location>
        <begin position="195"/>
        <end position="204"/>
    </location>
</feature>
<dbReference type="SUPFAM" id="SSF74653">
    <property type="entry name" value="TolA/TonB C-terminal domain"/>
    <property type="match status" value="1"/>
</dbReference>
<feature type="transmembrane region" description="Helical" evidence="11">
    <location>
        <begin position="20"/>
        <end position="40"/>
    </location>
</feature>
<gene>
    <name evidence="13" type="ORF">GCM10022277_41070</name>
</gene>
<keyword evidence="6 11" id="KW-0812">Transmembrane</keyword>
<dbReference type="Pfam" id="PF03544">
    <property type="entry name" value="TonB_C"/>
    <property type="match status" value="1"/>
</dbReference>
<sequence>MMNIRKSLLVRLTGSKYTLWLTAFGLMLAVHFAVALFFLWREPEPKQTLNPDVVPVVVAAVFSAPKQPDSDLESEDQAESKIETAEPVQAEHIQAEPLQVVPIQVEPPSPVLRDHPQKTGPENLPVMDDADVLLPTTDSQEEEQNVEVPVQEELSPQDVASTDQPTETTAVDPPEQKIEEAEKIEAETVEEKSSESSLAQTKSINAEAEQVSEEITAPVQGYSPQQAALAQYRWQSELMAYLAYEKRYPRLSRKKQEEGTAVVRFSMNRRGEVQSASLVQGTRYQALNRESLDLFQRASPLPPPPEEVEGELVELVIPIEFYLGS</sequence>
<organism evidence="13 14">
    <name type="scientific">Litoribacillus peritrichatus</name>
    <dbReference type="NCBI Taxonomy" id="718191"/>
    <lineage>
        <taxon>Bacteria</taxon>
        <taxon>Pseudomonadati</taxon>
        <taxon>Pseudomonadota</taxon>
        <taxon>Gammaproteobacteria</taxon>
        <taxon>Oceanospirillales</taxon>
        <taxon>Oceanospirillaceae</taxon>
        <taxon>Litoribacillus</taxon>
    </lineage>
</organism>
<dbReference type="InterPro" id="IPR006260">
    <property type="entry name" value="TonB/TolA_C"/>
</dbReference>
<evidence type="ECO:0000313" key="14">
    <source>
        <dbReference type="Proteomes" id="UP001501565"/>
    </source>
</evidence>
<accession>A0ABP7NA94</accession>
<comment type="similarity">
    <text evidence="2">Belongs to the TonB family.</text>
</comment>
<dbReference type="NCBIfam" id="TIGR01352">
    <property type="entry name" value="tonB_Cterm"/>
    <property type="match status" value="1"/>
</dbReference>
<evidence type="ECO:0000256" key="6">
    <source>
        <dbReference type="ARBA" id="ARBA00022692"/>
    </source>
</evidence>
<feature type="compositionally biased region" description="Polar residues" evidence="10">
    <location>
        <begin position="158"/>
        <end position="169"/>
    </location>
</feature>
<evidence type="ECO:0000256" key="2">
    <source>
        <dbReference type="ARBA" id="ARBA00006555"/>
    </source>
</evidence>
<keyword evidence="14" id="KW-1185">Reference proteome</keyword>
<comment type="caution">
    <text evidence="13">The sequence shown here is derived from an EMBL/GenBank/DDBJ whole genome shotgun (WGS) entry which is preliminary data.</text>
</comment>
<evidence type="ECO:0000256" key="3">
    <source>
        <dbReference type="ARBA" id="ARBA00022448"/>
    </source>
</evidence>
<dbReference type="InterPro" id="IPR037682">
    <property type="entry name" value="TonB_C"/>
</dbReference>
<keyword evidence="7" id="KW-0653">Protein transport</keyword>
<name>A0ABP7NA94_9GAMM</name>
<evidence type="ECO:0000313" key="13">
    <source>
        <dbReference type="EMBL" id="GAA3940874.1"/>
    </source>
</evidence>
<dbReference type="EMBL" id="BAABBN010000015">
    <property type="protein sequence ID" value="GAA3940874.1"/>
    <property type="molecule type" value="Genomic_DNA"/>
</dbReference>
<evidence type="ECO:0000256" key="1">
    <source>
        <dbReference type="ARBA" id="ARBA00004383"/>
    </source>
</evidence>
<proteinExistence type="inferred from homology"/>
<feature type="region of interest" description="Disordered" evidence="10">
    <location>
        <begin position="107"/>
        <end position="212"/>
    </location>
</feature>
<evidence type="ECO:0000256" key="8">
    <source>
        <dbReference type="ARBA" id="ARBA00022989"/>
    </source>
</evidence>
<feature type="compositionally biased region" description="Basic and acidic residues" evidence="10">
    <location>
        <begin position="174"/>
        <end position="194"/>
    </location>
</feature>
<evidence type="ECO:0000256" key="5">
    <source>
        <dbReference type="ARBA" id="ARBA00022519"/>
    </source>
</evidence>